<evidence type="ECO:0000313" key="1">
    <source>
        <dbReference type="EMBL" id="CCU71378.1"/>
    </source>
</evidence>
<accession>M5DPG5</accession>
<protein>
    <submittedName>
        <fullName evidence="1">Uncharacterized protein</fullName>
    </submittedName>
</protein>
<sequence>MIWHQITLLLGWLAEPQCCDELELHTIEHHE</sequence>
<reference evidence="1 2" key="1">
    <citation type="journal article" date="2013" name="Genome Announc.">
        <title>Genome Sequence of Thalassolituus oleivorans MIL-1 (DSM 14913T).</title>
        <authorList>
            <person name="Golyshin P.N."/>
            <person name="Werner J."/>
            <person name="Chernikova T.N."/>
            <person name="Tran H."/>
            <person name="Ferrer M."/>
            <person name="Yakimov M.M."/>
            <person name="Teeling H."/>
            <person name="Golyshina O.V."/>
        </authorList>
    </citation>
    <scope>NUCLEOTIDE SEQUENCE [LARGE SCALE GENOMIC DNA]</scope>
    <source>
        <strain evidence="1 2">MIL-1</strain>
    </source>
</reference>
<dbReference type="EMBL" id="HF680312">
    <property type="protein sequence ID" value="CCU71378.1"/>
    <property type="molecule type" value="Genomic_DNA"/>
</dbReference>
<evidence type="ECO:0000313" key="2">
    <source>
        <dbReference type="Proteomes" id="UP000011866"/>
    </source>
</evidence>
<organism evidence="1 2">
    <name type="scientific">Thalassolituus oleivorans MIL-1</name>
    <dbReference type="NCBI Taxonomy" id="1298593"/>
    <lineage>
        <taxon>Bacteria</taxon>
        <taxon>Pseudomonadati</taxon>
        <taxon>Pseudomonadota</taxon>
        <taxon>Gammaproteobacteria</taxon>
        <taxon>Oceanospirillales</taxon>
        <taxon>Oceanospirillaceae</taxon>
        <taxon>Thalassolituus</taxon>
    </lineage>
</organism>
<proteinExistence type="predicted"/>
<dbReference type="AlphaFoldDB" id="M5DPG5"/>
<name>M5DPG5_9GAMM</name>
<dbReference type="KEGG" id="tol:TOL_0942"/>
<dbReference type="HOGENOM" id="CLU_3398948_0_0_6"/>
<dbReference type="Proteomes" id="UP000011866">
    <property type="component" value="Chromosome"/>
</dbReference>
<gene>
    <name evidence="1" type="ORF">TOL_0942</name>
</gene>
<keyword evidence="2" id="KW-1185">Reference proteome</keyword>